<evidence type="ECO:0000313" key="2">
    <source>
        <dbReference type="EMBL" id="QMV15012.1"/>
    </source>
</evidence>
<dbReference type="InterPro" id="IPR050266">
    <property type="entry name" value="AB_hydrolase_sf"/>
</dbReference>
<dbReference type="InterPro" id="IPR000073">
    <property type="entry name" value="AB_hydrolase_1"/>
</dbReference>
<gene>
    <name evidence="3" type="primary">dhmA</name>
    <name evidence="3" type="ORF">VSP9026_02311</name>
    <name evidence="2" type="ORF">Vspart_02290</name>
</gene>
<dbReference type="PANTHER" id="PTHR43798">
    <property type="entry name" value="MONOACYLGLYCEROL LIPASE"/>
    <property type="match status" value="1"/>
</dbReference>
<name>A0A1N6M5G3_9VIBR</name>
<evidence type="ECO:0000259" key="1">
    <source>
        <dbReference type="Pfam" id="PF12697"/>
    </source>
</evidence>
<sequence>MLYNLAYPLLQLSAFAHQRYHWCLVMLKRRPKLLLKSSVRPETHYNGVCGKLRRADTILLSRLSSEWAARYAIRMFEKPTRMPCMANDLEFEQQSQQHQLTFNKCRINVFCHEPPASVQVQGTILLVHGWEGRSVMFRPLTEKLLANGYRVIAPDLIAHGSSEGERCSFYELAQLLLLINQQFGAFHSAIGHSFGGTALAMAIDAGLSTHQLIKIGSPDGLGNLLDSYIDYYRIPAVLKDKLKQVYHHRYGTHPDMIDAPLWKTLSLPTLLCHDRNDNIIDITQAQKMSAAFPNCELFLTDGWGHRGVLKDRNIHQKIIEFIQSSTT</sequence>
<reference evidence="3 4" key="1">
    <citation type="submission" date="2016-12" db="EMBL/GenBank/DDBJ databases">
        <authorList>
            <person name="Song W.-J."/>
            <person name="Kurnit D.M."/>
        </authorList>
    </citation>
    <scope>NUCLEOTIDE SEQUENCE [LARGE SCALE GENOMIC DNA]</scope>
    <source>
        <strain evidence="3 4">CECT 9026</strain>
    </source>
</reference>
<dbReference type="Proteomes" id="UP000515264">
    <property type="component" value="Chromosome 1"/>
</dbReference>
<dbReference type="EMBL" id="FSSB01000016">
    <property type="protein sequence ID" value="SIO94586.1"/>
    <property type="molecule type" value="Genomic_DNA"/>
</dbReference>
<dbReference type="GO" id="GO:0018786">
    <property type="term" value="F:haloalkane dehalogenase activity"/>
    <property type="evidence" value="ECO:0007669"/>
    <property type="project" value="UniProtKB-EC"/>
</dbReference>
<keyword evidence="5" id="KW-1185">Reference proteome</keyword>
<organism evidence="3 4">
    <name type="scientific">Vibrio spartinae</name>
    <dbReference type="NCBI Taxonomy" id="1918945"/>
    <lineage>
        <taxon>Bacteria</taxon>
        <taxon>Pseudomonadati</taxon>
        <taxon>Pseudomonadota</taxon>
        <taxon>Gammaproteobacteria</taxon>
        <taxon>Vibrionales</taxon>
        <taxon>Vibrionaceae</taxon>
        <taxon>Vibrio</taxon>
    </lineage>
</organism>
<proteinExistence type="predicted"/>
<dbReference type="OrthoDB" id="9785847at2"/>
<dbReference type="GO" id="GO:0016020">
    <property type="term" value="C:membrane"/>
    <property type="evidence" value="ECO:0007669"/>
    <property type="project" value="TreeGrafter"/>
</dbReference>
<evidence type="ECO:0000313" key="3">
    <source>
        <dbReference type="EMBL" id="SIO94586.1"/>
    </source>
</evidence>
<dbReference type="SUPFAM" id="SSF53474">
    <property type="entry name" value="alpha/beta-Hydrolases"/>
    <property type="match status" value="1"/>
</dbReference>
<evidence type="ECO:0000313" key="5">
    <source>
        <dbReference type="Proteomes" id="UP000515264"/>
    </source>
</evidence>
<dbReference type="AlphaFoldDB" id="A0A1N6M5G3"/>
<dbReference type="GO" id="GO:0047372">
    <property type="term" value="F:monoacylglycerol lipase activity"/>
    <property type="evidence" value="ECO:0007669"/>
    <property type="project" value="TreeGrafter"/>
</dbReference>
<dbReference type="Proteomes" id="UP000184774">
    <property type="component" value="Unassembled WGS sequence"/>
</dbReference>
<dbReference type="EC" id="3.8.1.5" evidence="3"/>
<reference evidence="2" key="2">
    <citation type="submission" date="2019-11" db="EMBL/GenBank/DDBJ databases">
        <authorList>
            <person name="January G."/>
            <person name="Bunk B."/>
        </authorList>
    </citation>
    <scope>NUCLEOTIDE SEQUENCE</scope>
    <source>
        <strain evidence="2">3.6</strain>
    </source>
</reference>
<dbReference type="RefSeq" id="WP_074373125.1">
    <property type="nucleotide sequence ID" value="NZ_AP024907.1"/>
</dbReference>
<dbReference type="Gene3D" id="3.40.50.1820">
    <property type="entry name" value="alpha/beta hydrolase"/>
    <property type="match status" value="1"/>
</dbReference>
<reference evidence="2 5" key="3">
    <citation type="journal article" date="2020" name="J. Nat. Prod.">
        <title>Genomics-Metabolomics Profiling Disclosed Marine Vibrio spartinae 3.6 as a Producer of a New Branched Side Chain Prodigiosin.</title>
        <authorList>
            <person name="Vitale G.A."/>
            <person name="Sciarretta M."/>
            <person name="Palma Esposito F."/>
            <person name="January G.G."/>
            <person name="Giaccio M."/>
            <person name="Bunk B."/>
            <person name="Sproer C."/>
            <person name="Bajerski F."/>
            <person name="Power D."/>
            <person name="Festa C."/>
            <person name="Monti M.C."/>
            <person name="D'Auria M.V."/>
            <person name="de Pascale D."/>
        </authorList>
    </citation>
    <scope>NUCLEOTIDE SEQUENCE [LARGE SCALE GENOMIC DNA]</scope>
    <source>
        <strain evidence="2 5">3.6</strain>
    </source>
</reference>
<keyword evidence="3" id="KW-0378">Hydrolase</keyword>
<dbReference type="PANTHER" id="PTHR43798:SF33">
    <property type="entry name" value="HYDROLASE, PUTATIVE (AFU_ORTHOLOGUE AFUA_2G14860)-RELATED"/>
    <property type="match status" value="1"/>
</dbReference>
<dbReference type="EMBL" id="CP046268">
    <property type="protein sequence ID" value="QMV15012.1"/>
    <property type="molecule type" value="Genomic_DNA"/>
</dbReference>
<feature type="domain" description="AB hydrolase-1" evidence="1">
    <location>
        <begin position="124"/>
        <end position="308"/>
    </location>
</feature>
<dbReference type="InterPro" id="IPR029058">
    <property type="entry name" value="AB_hydrolase_fold"/>
</dbReference>
<accession>A0A1N6M5G3</accession>
<protein>
    <submittedName>
        <fullName evidence="2">Acetoin dehydrogenase E2 subunit dihydrolipoyllysine-residue acetyltransferase</fullName>
    </submittedName>
    <submittedName>
        <fullName evidence="3">Haloalkane dehalogenase</fullName>
        <ecNumber evidence="3">3.8.1.5</ecNumber>
    </submittedName>
</protein>
<dbReference type="Pfam" id="PF12697">
    <property type="entry name" value="Abhydrolase_6"/>
    <property type="match status" value="1"/>
</dbReference>
<dbReference type="GO" id="GO:0046464">
    <property type="term" value="P:acylglycerol catabolic process"/>
    <property type="evidence" value="ECO:0007669"/>
    <property type="project" value="TreeGrafter"/>
</dbReference>
<evidence type="ECO:0000313" key="4">
    <source>
        <dbReference type="Proteomes" id="UP000184774"/>
    </source>
</evidence>